<dbReference type="Pfam" id="PF13810">
    <property type="entry name" value="DUF4185"/>
    <property type="match status" value="1"/>
</dbReference>
<protein>
    <recommendedName>
        <fullName evidence="3">DUF4185 domain-containing protein</fullName>
    </recommendedName>
</protein>
<keyword evidence="2" id="KW-0732">Signal</keyword>
<proteinExistence type="predicted"/>
<accession>A0A173LKX1</accession>
<dbReference type="InterPro" id="IPR025442">
    <property type="entry name" value="DUF4185"/>
</dbReference>
<reference evidence="4 5" key="1">
    <citation type="submission" date="2016-06" db="EMBL/GenBank/DDBJ databases">
        <title>Complete genome sequence of a saline-alkali tolerant type strain Dietzia timorensis ID05-A0528T.</title>
        <authorList>
            <person name="Wu X."/>
        </authorList>
    </citation>
    <scope>NUCLEOTIDE SEQUENCE [LARGE SCALE GENOMIC DNA]</scope>
    <source>
        <strain evidence="4 5">ID05-A0528</strain>
    </source>
</reference>
<evidence type="ECO:0000256" key="2">
    <source>
        <dbReference type="SAM" id="SignalP"/>
    </source>
</evidence>
<evidence type="ECO:0000256" key="1">
    <source>
        <dbReference type="SAM" id="MobiDB-lite"/>
    </source>
</evidence>
<evidence type="ECO:0000313" key="4">
    <source>
        <dbReference type="EMBL" id="ANI92244.1"/>
    </source>
</evidence>
<sequence>MPAMPRLVRRVSSLALAAVTATAAVTILSISTDSVPNAQADPCQGLGDGSVGTMGTPGELVMGGVYRAASQAGILNNVADAIVGNSIPWFNTLGGHMPKLTGRTDSVELVTGRTSPNKTADRFGITGTDLGIMWDNGNGEVLMAVGDTMGNCIGDSQWRSNVLFRSKDGILEDGMNLDNAPMESPGLAKSIIPRSGIPGAERTVIPTAGISVAGKQYLRYMSVIDWGQPGHWETNYSSLAISGDNGENWNQLPWTWRVTGQNRLPVGPANFFQHDVEVPQPGQDAPRKERRNDPPPRMDNGQMSAFVKDGDFAYEFLTPSGRQGDARVGRVRIRNEQGQEYWQDFENPTKYEYWDAGKREWTGDFNRASPVIPAPVSELSVAYNEYLGRYIALYTNGDNNIVMRQADSPVGPWSGEDILLSSKSLPSIYGAYVHPWSLNGRDMYFTVSTWDAYNVFLMKTNLDFVRRGEITPENRPDPATTGEVQELGRTPIPGF</sequence>
<dbReference type="Proteomes" id="UP000186104">
    <property type="component" value="Chromosome"/>
</dbReference>
<dbReference type="RefSeq" id="WP_231887158.1">
    <property type="nucleotide sequence ID" value="NZ_CP015961.1"/>
</dbReference>
<organism evidence="4 5">
    <name type="scientific">Dietzia timorensis</name>
    <dbReference type="NCBI Taxonomy" id="499555"/>
    <lineage>
        <taxon>Bacteria</taxon>
        <taxon>Bacillati</taxon>
        <taxon>Actinomycetota</taxon>
        <taxon>Actinomycetes</taxon>
        <taxon>Mycobacteriales</taxon>
        <taxon>Dietziaceae</taxon>
        <taxon>Dietzia</taxon>
    </lineage>
</organism>
<evidence type="ECO:0000313" key="5">
    <source>
        <dbReference type="Proteomes" id="UP000186104"/>
    </source>
</evidence>
<dbReference type="KEGG" id="dtm:BJL86_1463"/>
<feature type="chain" id="PRO_5039233380" description="DUF4185 domain-containing protein" evidence="2">
    <location>
        <begin position="18"/>
        <end position="495"/>
    </location>
</feature>
<feature type="compositionally biased region" description="Basic and acidic residues" evidence="1">
    <location>
        <begin position="285"/>
        <end position="296"/>
    </location>
</feature>
<feature type="domain" description="DUF4185" evidence="3">
    <location>
        <begin position="114"/>
        <end position="459"/>
    </location>
</feature>
<dbReference type="STRING" id="499555.BJL86_1463"/>
<feature type="region of interest" description="Disordered" evidence="1">
    <location>
        <begin position="469"/>
        <end position="495"/>
    </location>
</feature>
<name>A0A173LKX1_9ACTN</name>
<gene>
    <name evidence="4" type="ORF">BJL86_1463</name>
</gene>
<dbReference type="AlphaFoldDB" id="A0A173LKX1"/>
<feature type="signal peptide" evidence="2">
    <location>
        <begin position="1"/>
        <end position="17"/>
    </location>
</feature>
<dbReference type="EMBL" id="CP015961">
    <property type="protein sequence ID" value="ANI92244.1"/>
    <property type="molecule type" value="Genomic_DNA"/>
</dbReference>
<keyword evidence="5" id="KW-1185">Reference proteome</keyword>
<evidence type="ECO:0000259" key="3">
    <source>
        <dbReference type="Pfam" id="PF13810"/>
    </source>
</evidence>
<feature type="region of interest" description="Disordered" evidence="1">
    <location>
        <begin position="276"/>
        <end position="301"/>
    </location>
</feature>